<feature type="transmembrane region" description="Helical" evidence="1">
    <location>
        <begin position="174"/>
        <end position="197"/>
    </location>
</feature>
<dbReference type="Gene3D" id="1.20.1250.20">
    <property type="entry name" value="MFS general substrate transporter like domains"/>
    <property type="match status" value="1"/>
</dbReference>
<feature type="transmembrane region" description="Helical" evidence="1">
    <location>
        <begin position="306"/>
        <end position="326"/>
    </location>
</feature>
<dbReference type="AlphaFoldDB" id="A0A8S4Q8H9"/>
<proteinExistence type="predicted"/>
<dbReference type="SUPFAM" id="SSF103473">
    <property type="entry name" value="MFS general substrate transporter"/>
    <property type="match status" value="1"/>
</dbReference>
<keyword evidence="1" id="KW-0472">Membrane</keyword>
<keyword evidence="1" id="KW-0812">Transmembrane</keyword>
<sequence length="417" mass="47566">MNVYDNMYVFYFCEFNKNISSMTNSTCLLFSVSFKNKARLVSVVENIYQRSPFLLIILFSEITTSGYVTQQVNFNIKQYQNFVLGLLLLSTLSSLMFILMLIFTKEDGYERLEDDDDGGDAIRMAPYGGLTKNMYSANKTEGQPLMSMREQELSKSDKNKILIRSRSWYNDVPILSDVFILVMFMMAFLGGVTSIVYFHFLTTLIIVSAGQMDHTRVLYILFTVVGLVSHYIWLLAGCLKGKVSRDTILICCNVLLVISQIVMVTVEQTFAVLIIVIILFNLGNSTLRVFSPVIIYEKYGLDRFALLWGFISGFEKIISILFLIIYERVYMFNAWHTNTISDINIKNVSMYNTNVSLHNTNVSLYNTNVSLDNVTLFNDPKDQCFGSQCTMLTFISTSIISFCGLLVSFVLLESNKE</sequence>
<name>A0A8S4Q8H9_OWEFU</name>
<feature type="transmembrane region" description="Helical" evidence="1">
    <location>
        <begin position="391"/>
        <end position="412"/>
    </location>
</feature>
<comment type="caution">
    <text evidence="2">The sequence shown here is derived from an EMBL/GenBank/DDBJ whole genome shotgun (WGS) entry which is preliminary data.</text>
</comment>
<keyword evidence="3" id="KW-1185">Reference proteome</keyword>
<accession>A0A8S4Q8H9</accession>
<dbReference type="EMBL" id="CAIIXF020000012">
    <property type="protein sequence ID" value="CAH1800728.1"/>
    <property type="molecule type" value="Genomic_DNA"/>
</dbReference>
<gene>
    <name evidence="2" type="ORF">OFUS_LOCUS24578</name>
</gene>
<evidence type="ECO:0000256" key="1">
    <source>
        <dbReference type="SAM" id="Phobius"/>
    </source>
</evidence>
<reference evidence="2" key="1">
    <citation type="submission" date="2022-03" db="EMBL/GenBank/DDBJ databases">
        <authorList>
            <person name="Martin C."/>
        </authorList>
    </citation>
    <scope>NUCLEOTIDE SEQUENCE</scope>
</reference>
<protein>
    <submittedName>
        <fullName evidence="2">Uncharacterized protein</fullName>
    </submittedName>
</protein>
<feature type="transmembrane region" description="Helical" evidence="1">
    <location>
        <begin position="272"/>
        <end position="294"/>
    </location>
</feature>
<feature type="transmembrane region" description="Helical" evidence="1">
    <location>
        <begin position="217"/>
        <end position="236"/>
    </location>
</feature>
<dbReference type="InterPro" id="IPR036259">
    <property type="entry name" value="MFS_trans_sf"/>
</dbReference>
<dbReference type="Proteomes" id="UP000749559">
    <property type="component" value="Unassembled WGS sequence"/>
</dbReference>
<feature type="transmembrane region" description="Helical" evidence="1">
    <location>
        <begin position="82"/>
        <end position="103"/>
    </location>
</feature>
<keyword evidence="1" id="KW-1133">Transmembrane helix</keyword>
<evidence type="ECO:0000313" key="3">
    <source>
        <dbReference type="Proteomes" id="UP000749559"/>
    </source>
</evidence>
<evidence type="ECO:0000313" key="2">
    <source>
        <dbReference type="EMBL" id="CAH1800728.1"/>
    </source>
</evidence>
<organism evidence="2 3">
    <name type="scientific">Owenia fusiformis</name>
    <name type="common">Polychaete worm</name>
    <dbReference type="NCBI Taxonomy" id="6347"/>
    <lineage>
        <taxon>Eukaryota</taxon>
        <taxon>Metazoa</taxon>
        <taxon>Spiralia</taxon>
        <taxon>Lophotrochozoa</taxon>
        <taxon>Annelida</taxon>
        <taxon>Polychaeta</taxon>
        <taxon>Sedentaria</taxon>
        <taxon>Canalipalpata</taxon>
        <taxon>Sabellida</taxon>
        <taxon>Oweniida</taxon>
        <taxon>Oweniidae</taxon>
        <taxon>Owenia</taxon>
    </lineage>
</organism>